<evidence type="ECO:0000256" key="1">
    <source>
        <dbReference type="ARBA" id="ARBA00004651"/>
    </source>
</evidence>
<keyword evidence="5 7" id="KW-1133">Transmembrane helix</keyword>
<dbReference type="GO" id="GO:0055085">
    <property type="term" value="P:transmembrane transport"/>
    <property type="evidence" value="ECO:0007669"/>
    <property type="project" value="InterPro"/>
</dbReference>
<feature type="domain" description="ABC transmembrane type-1" evidence="8">
    <location>
        <begin position="93"/>
        <end position="308"/>
    </location>
</feature>
<evidence type="ECO:0000256" key="3">
    <source>
        <dbReference type="ARBA" id="ARBA00022475"/>
    </source>
</evidence>
<feature type="transmembrane region" description="Helical" evidence="7">
    <location>
        <begin position="92"/>
        <end position="118"/>
    </location>
</feature>
<dbReference type="CDD" id="cd06261">
    <property type="entry name" value="TM_PBP2"/>
    <property type="match status" value="1"/>
</dbReference>
<keyword evidence="4 7" id="KW-0812">Transmembrane</keyword>
<feature type="transmembrane region" description="Helical" evidence="7">
    <location>
        <begin position="184"/>
        <end position="206"/>
    </location>
</feature>
<evidence type="ECO:0000313" key="9">
    <source>
        <dbReference type="EMBL" id="QDO91790.1"/>
    </source>
</evidence>
<evidence type="ECO:0000256" key="7">
    <source>
        <dbReference type="RuleBase" id="RU363032"/>
    </source>
</evidence>
<dbReference type="InterPro" id="IPR050809">
    <property type="entry name" value="UgpAE/MalFG_permease"/>
</dbReference>
<dbReference type="AlphaFoldDB" id="A0A328KBU3"/>
<evidence type="ECO:0000259" key="8">
    <source>
        <dbReference type="PROSITE" id="PS50928"/>
    </source>
</evidence>
<dbReference type="Proteomes" id="UP000315953">
    <property type="component" value="Chromosome"/>
</dbReference>
<evidence type="ECO:0000313" key="12">
    <source>
        <dbReference type="Proteomes" id="UP000315953"/>
    </source>
</evidence>
<comment type="similarity">
    <text evidence="7">Belongs to the binding-protein-dependent transport system permease family.</text>
</comment>
<feature type="transmembrane region" description="Helical" evidence="7">
    <location>
        <begin position="139"/>
        <end position="164"/>
    </location>
</feature>
<sequence>MAQDVADTSRVAPPENVKKTFKERLKQAGSNWQLYVMIFPVVLYFFVFAYIPMYGVQIAFKRYMPIHGIWGSPWVGLQHFERFFNSYYSWDLIWNTISLSLYQLIAGFPAPIILALAFNEMKDGFYKKFVQTVTYAPHFISVVVIVGMITSFLSPSSGIINVFLNKLGFESYAFMEDPRWFRSIYVWSGVWQSTGYGTVIYLAALSGVDTQLHEAATIDGASRLQRLWHINLPVLVPTMVILLIMNFGGIMEVGFEKVLLMQNPLNLATSNVISTFTYQTGLLEAQYSYAAAIGLFNAAINSTMLLLVNWISGKLSDTQLI</sequence>
<comment type="subcellular location">
    <subcellularLocation>
        <location evidence="1 7">Cell membrane</location>
        <topology evidence="1 7">Multi-pass membrane protein</topology>
    </subcellularLocation>
</comment>
<gene>
    <name evidence="10" type="ORF">B8A44_00370</name>
    <name evidence="9" type="ORF">FNV33_07000</name>
</gene>
<evidence type="ECO:0000313" key="11">
    <source>
        <dbReference type="Proteomes" id="UP000249099"/>
    </source>
</evidence>
<dbReference type="GeneID" id="42694842"/>
<dbReference type="EMBL" id="NAQV01000001">
    <property type="protein sequence ID" value="RAN65368.1"/>
    <property type="molecule type" value="Genomic_DNA"/>
</dbReference>
<evidence type="ECO:0000313" key="10">
    <source>
        <dbReference type="EMBL" id="RAN65368.1"/>
    </source>
</evidence>
<evidence type="ECO:0000256" key="5">
    <source>
        <dbReference type="ARBA" id="ARBA00022989"/>
    </source>
</evidence>
<dbReference type="PROSITE" id="PS50928">
    <property type="entry name" value="ABC_TM1"/>
    <property type="match status" value="1"/>
</dbReference>
<dbReference type="PANTHER" id="PTHR43227">
    <property type="entry name" value="BLL4140 PROTEIN"/>
    <property type="match status" value="1"/>
</dbReference>
<reference evidence="9 12" key="2">
    <citation type="submission" date="2019-07" db="EMBL/GenBank/DDBJ databases">
        <title>Genome assembly of a nasal isolate of Dolosigranulum pigrum from a chronic sinusitis patient.</title>
        <authorList>
            <person name="Baig S."/>
            <person name="Overballe-Petersen S."/>
            <person name="Kaspar U."/>
            <person name="Rendboe A."/>
            <person name="de Man T."/>
            <person name="Liu C."/>
            <person name="Price L.B."/>
            <person name="Stegger M."/>
            <person name="Becker K."/>
            <person name="Skytt Andersen P."/>
        </authorList>
    </citation>
    <scope>NUCLEOTIDE SEQUENCE [LARGE SCALE GENOMIC DNA]</scope>
    <source>
        <strain evidence="9 12">83VPs-KB5</strain>
    </source>
</reference>
<dbReference type="GO" id="GO:0005886">
    <property type="term" value="C:plasma membrane"/>
    <property type="evidence" value="ECO:0007669"/>
    <property type="project" value="UniProtKB-SubCell"/>
</dbReference>
<organism evidence="10 11">
    <name type="scientific">Dolosigranulum pigrum</name>
    <dbReference type="NCBI Taxonomy" id="29394"/>
    <lineage>
        <taxon>Bacteria</taxon>
        <taxon>Bacillati</taxon>
        <taxon>Bacillota</taxon>
        <taxon>Bacilli</taxon>
        <taxon>Lactobacillales</taxon>
        <taxon>Carnobacteriaceae</taxon>
        <taxon>Dolosigranulum</taxon>
    </lineage>
</organism>
<accession>A0A328KBU3</accession>
<protein>
    <submittedName>
        <fullName evidence="10">Sugar ABC transporter permease</fullName>
    </submittedName>
</protein>
<name>A0A328KBU3_9LACT</name>
<keyword evidence="2 7" id="KW-0813">Transport</keyword>
<dbReference type="RefSeq" id="WP_004636692.1">
    <property type="nucleotide sequence ID" value="NZ_CAJHJL010000005.1"/>
</dbReference>
<dbReference type="EMBL" id="CP041626">
    <property type="protein sequence ID" value="QDO91790.1"/>
    <property type="molecule type" value="Genomic_DNA"/>
</dbReference>
<dbReference type="InterPro" id="IPR000515">
    <property type="entry name" value="MetI-like"/>
</dbReference>
<dbReference type="InterPro" id="IPR035906">
    <property type="entry name" value="MetI-like_sf"/>
</dbReference>
<dbReference type="Proteomes" id="UP000249099">
    <property type="component" value="Unassembled WGS sequence"/>
</dbReference>
<evidence type="ECO:0000256" key="6">
    <source>
        <dbReference type="ARBA" id="ARBA00023136"/>
    </source>
</evidence>
<dbReference type="PANTHER" id="PTHR43227:SF11">
    <property type="entry name" value="BLL4140 PROTEIN"/>
    <property type="match status" value="1"/>
</dbReference>
<reference evidence="10 11" key="1">
    <citation type="submission" date="2017-03" db="EMBL/GenBank/DDBJ databases">
        <title>wgs assembly of Dolosigranulum pigrum KPL CDC strains.</title>
        <authorList>
            <person name="Brugger S.D."/>
            <person name="Pettigrew M."/>
            <person name="Kong Y."/>
            <person name="Lemon K.P."/>
        </authorList>
    </citation>
    <scope>NUCLEOTIDE SEQUENCE [LARGE SCALE GENOMIC DNA]</scope>
    <source>
        <strain evidence="10 11">KPL1931_CDC4294-98</strain>
    </source>
</reference>
<evidence type="ECO:0000256" key="2">
    <source>
        <dbReference type="ARBA" id="ARBA00022448"/>
    </source>
</evidence>
<dbReference type="SUPFAM" id="SSF161098">
    <property type="entry name" value="MetI-like"/>
    <property type="match status" value="1"/>
</dbReference>
<dbReference type="KEGG" id="dpm:FNV33_07000"/>
<dbReference type="Pfam" id="PF00528">
    <property type="entry name" value="BPD_transp_1"/>
    <property type="match status" value="1"/>
</dbReference>
<keyword evidence="6 7" id="KW-0472">Membrane</keyword>
<feature type="transmembrane region" description="Helical" evidence="7">
    <location>
        <begin position="287"/>
        <end position="311"/>
    </location>
</feature>
<feature type="transmembrane region" description="Helical" evidence="7">
    <location>
        <begin position="227"/>
        <end position="251"/>
    </location>
</feature>
<keyword evidence="3" id="KW-1003">Cell membrane</keyword>
<dbReference type="Gene3D" id="1.10.3720.10">
    <property type="entry name" value="MetI-like"/>
    <property type="match status" value="1"/>
</dbReference>
<evidence type="ECO:0000256" key="4">
    <source>
        <dbReference type="ARBA" id="ARBA00022692"/>
    </source>
</evidence>
<proteinExistence type="inferred from homology"/>
<dbReference type="OrthoDB" id="9785836at2"/>
<feature type="transmembrane region" description="Helical" evidence="7">
    <location>
        <begin position="32"/>
        <end position="51"/>
    </location>
</feature>